<dbReference type="Pfam" id="PF16874">
    <property type="entry name" value="Glyco_hydro_36C"/>
    <property type="match status" value="1"/>
</dbReference>
<name>I5ARL0_EUBC6</name>
<feature type="domain" description="Glycosyl hydrolase family 36 N-terminal" evidence="6">
    <location>
        <begin position="26"/>
        <end position="292"/>
    </location>
</feature>
<keyword evidence="3" id="KW-0378">Hydrolase</keyword>
<dbReference type="PANTHER" id="PTHR43053:SF3">
    <property type="entry name" value="ALPHA-GALACTOSIDASE C-RELATED"/>
    <property type="match status" value="1"/>
</dbReference>
<reference evidence="7 8" key="1">
    <citation type="submission" date="2010-08" db="EMBL/GenBank/DDBJ databases">
        <authorList>
            <consortium name="US DOE Joint Genome Institute (JGI-PGF)"/>
            <person name="Lucas S."/>
            <person name="Copeland A."/>
            <person name="Lapidus A."/>
            <person name="Cheng J.-F."/>
            <person name="Bruce D."/>
            <person name="Goodwin L."/>
            <person name="Pitluck S."/>
            <person name="Land M.L."/>
            <person name="Hauser L."/>
            <person name="Chang Y.-J."/>
            <person name="Anderson I.J."/>
            <person name="Johnson E."/>
            <person name="Mulhopadhyay B."/>
            <person name="Kyrpides N."/>
            <person name="Woyke T.J."/>
        </authorList>
    </citation>
    <scope>NUCLEOTIDE SEQUENCE [LARGE SCALE GENOMIC DNA]</scope>
    <source>
        <strain evidence="7 8">6</strain>
    </source>
</reference>
<dbReference type="InterPro" id="IPR038417">
    <property type="entry name" value="Alpga-gal_N_sf"/>
</dbReference>
<proteinExistence type="predicted"/>
<comment type="catalytic activity">
    <reaction evidence="1">
        <text>Hydrolysis of terminal, non-reducing alpha-D-galactose residues in alpha-D-galactosides, including galactose oligosaccharides, galactomannans and galactolipids.</text>
        <dbReference type="EC" id="3.2.1.22"/>
    </reaction>
</comment>
<dbReference type="PRINTS" id="PR00743">
    <property type="entry name" value="GLHYDRLASE36"/>
</dbReference>
<evidence type="ECO:0000256" key="1">
    <source>
        <dbReference type="ARBA" id="ARBA00001255"/>
    </source>
</evidence>
<evidence type="ECO:0000256" key="2">
    <source>
        <dbReference type="ARBA" id="ARBA00012755"/>
    </source>
</evidence>
<dbReference type="InterPro" id="IPR000111">
    <property type="entry name" value="Glyco_hydro_27/36_CS"/>
</dbReference>
<dbReference type="InterPro" id="IPR013785">
    <property type="entry name" value="Aldolase_TIM"/>
</dbReference>
<protein>
    <recommendedName>
        <fullName evidence="2">alpha-galactosidase</fullName>
        <ecNumber evidence="2">3.2.1.22</ecNumber>
    </recommendedName>
</protein>
<dbReference type="InterPro" id="IPR050985">
    <property type="entry name" value="Alpha-glycosidase_related"/>
</dbReference>
<dbReference type="SUPFAM" id="SSF51445">
    <property type="entry name" value="(Trans)glycosidases"/>
    <property type="match status" value="1"/>
</dbReference>
<dbReference type="InterPro" id="IPR002252">
    <property type="entry name" value="Glyco_hydro_36"/>
</dbReference>
<dbReference type="PROSITE" id="PS00512">
    <property type="entry name" value="ALPHA_GALACTOSIDASE"/>
    <property type="match status" value="1"/>
</dbReference>
<evidence type="ECO:0000313" key="7">
    <source>
        <dbReference type="EMBL" id="EIM56433.1"/>
    </source>
</evidence>
<dbReference type="PANTHER" id="PTHR43053">
    <property type="entry name" value="GLYCOSIDASE FAMILY 31"/>
    <property type="match status" value="1"/>
</dbReference>
<sequence>MITVQKKVFVLSTPHTTYAFRILDTGHPEHLYYGASLGDLSAMTPEEIEADAETLGERKEFPEGNMVSYDNEHPALTLENLRLEFSSYGKGDIRDPFVDITHADGGRTSDFLFESYEVTNEKPQFETLPGSYSEDGEVDHLTVVFRDRQYDLTLELHYYVYEDCDVITRSSRLVNSSAETIRLDRLLSTQLDFMEAGWVFTNFTGAWTREMNRTDTRVEAGKIVNSTVAGASSNRNNPFVMIHAADTTEESGEVYGLNLIYSGNHYEALSVNGYGKSRFVAGINPDGFSFILEPGTFFEAPEAVMTYSDHGYSAMSVQMQHFVREHIVRGEWKKKTRPVLLNSWEAAYFKIDENKLLRLAKAAKEAGMELFVMDDGWFGERNDDKSSLGDWTVNTKKLSGGLEGLVEKVNALGLDFGIWVEPEMVNVNSDLYRTHPDWTMEIPGKPHSEGRTQRILDFANPEVVAYMTEQMTKVFSSANIAYVKWDMNRIFSDVYSQYLPVDRQGETAHRYILGVYQLASSLTKRFPKILFEGCAAGGCRFDLGALCYFPQIWASDDTDALQRTRIQESYSFGYPMSVISAHVSACPNHQTLRETPLDTRFNVASFGVLGYELNLCDLDKKEMDEIRKQVELYKAWRDVLQNGDFYRGRTGNIHEWTCVSADKKKAVGLILQELVRPNTQFEQYRAKGLDERLRYHFYSLEQKRDIRRFGDLINTSAPVHVRQGSVLHNLIARFVTMPGEAEEMNVSGSVLMKAGVKLSPAYSGTGYNEKVRYFSDFCSREYYLEAEENEE</sequence>
<dbReference type="Proteomes" id="UP000005753">
    <property type="component" value="Chromosome"/>
</dbReference>
<dbReference type="EC" id="3.2.1.22" evidence="2"/>
<dbReference type="GO" id="GO:0016052">
    <property type="term" value="P:carbohydrate catabolic process"/>
    <property type="evidence" value="ECO:0007669"/>
    <property type="project" value="InterPro"/>
</dbReference>
<keyword evidence="8" id="KW-1185">Reference proteome</keyword>
<evidence type="ECO:0000259" key="6">
    <source>
        <dbReference type="Pfam" id="PF16875"/>
    </source>
</evidence>
<dbReference type="AlphaFoldDB" id="I5ARL0"/>
<accession>I5ARL0</accession>
<dbReference type="GO" id="GO:0004557">
    <property type="term" value="F:alpha-galactosidase activity"/>
    <property type="evidence" value="ECO:0007669"/>
    <property type="project" value="UniProtKB-EC"/>
</dbReference>
<dbReference type="InterPro" id="IPR013780">
    <property type="entry name" value="Glyco_hydro_b"/>
</dbReference>
<dbReference type="InterPro" id="IPR031704">
    <property type="entry name" value="Glyco_hydro_36_N"/>
</dbReference>
<dbReference type="Gene3D" id="2.70.98.60">
    <property type="entry name" value="alpha-galactosidase from lactobacil brevis"/>
    <property type="match status" value="1"/>
</dbReference>
<evidence type="ECO:0000313" key="8">
    <source>
        <dbReference type="Proteomes" id="UP000005753"/>
    </source>
</evidence>
<feature type="domain" description="Glycosyl hydrolase family 36 C-terminal" evidence="5">
    <location>
        <begin position="655"/>
        <end position="784"/>
    </location>
</feature>
<evidence type="ECO:0000259" key="5">
    <source>
        <dbReference type="Pfam" id="PF16874"/>
    </source>
</evidence>
<evidence type="ECO:0000256" key="3">
    <source>
        <dbReference type="ARBA" id="ARBA00022801"/>
    </source>
</evidence>
<organism evidence="7 8">
    <name type="scientific">Eubacterium cellulosolvens (strain ATCC 43171 / JCM 9499 / 6)</name>
    <name type="common">Cillobacterium cellulosolvens</name>
    <dbReference type="NCBI Taxonomy" id="633697"/>
    <lineage>
        <taxon>Bacteria</taxon>
        <taxon>Bacillati</taxon>
        <taxon>Bacillota</taxon>
        <taxon>Clostridia</taxon>
        <taxon>Eubacteriales</taxon>
        <taxon>Eubacteriaceae</taxon>
        <taxon>Eubacterium</taxon>
    </lineage>
</organism>
<dbReference type="FunFam" id="3.20.20.70:FF:000118">
    <property type="entry name" value="Alpha-galactosidase"/>
    <property type="match status" value="1"/>
</dbReference>
<keyword evidence="4" id="KW-0326">Glycosidase</keyword>
<dbReference type="Pfam" id="PF02065">
    <property type="entry name" value="Melibiase"/>
    <property type="match status" value="1"/>
</dbReference>
<gene>
    <name evidence="7" type="ORF">EubceDRAFT1_0594</name>
</gene>
<reference evidence="7 8" key="2">
    <citation type="submission" date="2012-02" db="EMBL/GenBank/DDBJ databases">
        <title>Improved High-Quality Draft sequence of Eubacterium cellulosolvens 6.</title>
        <authorList>
            <consortium name="US DOE Joint Genome Institute"/>
            <person name="Lucas S."/>
            <person name="Han J."/>
            <person name="Lapidus A."/>
            <person name="Cheng J.-F."/>
            <person name="Goodwin L."/>
            <person name="Pitluck S."/>
            <person name="Peters L."/>
            <person name="Mikhailova N."/>
            <person name="Gu W."/>
            <person name="Detter J.C."/>
            <person name="Han C."/>
            <person name="Tapia R."/>
            <person name="Land M."/>
            <person name="Hauser L."/>
            <person name="Kyrpides N."/>
            <person name="Ivanova N."/>
            <person name="Pagani I."/>
            <person name="Johnson E."/>
            <person name="Mukhopadhyay B."/>
            <person name="Anderson I."/>
            <person name="Woyke T."/>
        </authorList>
    </citation>
    <scope>NUCLEOTIDE SEQUENCE [LARGE SCALE GENOMIC DNA]</scope>
    <source>
        <strain evidence="7 8">6</strain>
    </source>
</reference>
<dbReference type="Gene3D" id="3.20.20.70">
    <property type="entry name" value="Aldolase class I"/>
    <property type="match status" value="1"/>
</dbReference>
<dbReference type="CDD" id="cd14791">
    <property type="entry name" value="GH36"/>
    <property type="match status" value="1"/>
</dbReference>
<dbReference type="InterPro" id="IPR031705">
    <property type="entry name" value="Glyco_hydro_36_C"/>
</dbReference>
<dbReference type="InterPro" id="IPR017853">
    <property type="entry name" value="GH"/>
</dbReference>
<evidence type="ECO:0000256" key="4">
    <source>
        <dbReference type="ARBA" id="ARBA00023295"/>
    </source>
</evidence>
<dbReference type="OrthoDB" id="9758822at2"/>
<dbReference type="Pfam" id="PF16875">
    <property type="entry name" value="Glyco_hydro_36N"/>
    <property type="match status" value="1"/>
</dbReference>
<dbReference type="Gene3D" id="2.60.40.1180">
    <property type="entry name" value="Golgi alpha-mannosidase II"/>
    <property type="match status" value="1"/>
</dbReference>
<dbReference type="STRING" id="633697.EubceDRAFT1_0594"/>
<dbReference type="HOGENOM" id="CLU_009640_2_1_9"/>
<dbReference type="eggNOG" id="COG3345">
    <property type="taxonomic scope" value="Bacteria"/>
</dbReference>
<dbReference type="EMBL" id="CM001487">
    <property type="protein sequence ID" value="EIM56433.1"/>
    <property type="molecule type" value="Genomic_DNA"/>
</dbReference>